<feature type="region of interest" description="Disordered" evidence="1">
    <location>
        <begin position="62"/>
        <end position="109"/>
    </location>
</feature>
<dbReference type="EMBL" id="JADNRY010000223">
    <property type="protein sequence ID" value="KAF9060875.1"/>
    <property type="molecule type" value="Genomic_DNA"/>
</dbReference>
<reference evidence="2" key="1">
    <citation type="submission" date="2020-11" db="EMBL/GenBank/DDBJ databases">
        <authorList>
            <consortium name="DOE Joint Genome Institute"/>
            <person name="Ahrendt S."/>
            <person name="Riley R."/>
            <person name="Andreopoulos W."/>
            <person name="Labutti K."/>
            <person name="Pangilinan J."/>
            <person name="Ruiz-Duenas F.J."/>
            <person name="Barrasa J.M."/>
            <person name="Sanchez-Garcia M."/>
            <person name="Camarero S."/>
            <person name="Miyauchi S."/>
            <person name="Serrano A."/>
            <person name="Linde D."/>
            <person name="Babiker R."/>
            <person name="Drula E."/>
            <person name="Ayuso-Fernandez I."/>
            <person name="Pacheco R."/>
            <person name="Padilla G."/>
            <person name="Ferreira P."/>
            <person name="Barriuso J."/>
            <person name="Kellner H."/>
            <person name="Castanera R."/>
            <person name="Alfaro M."/>
            <person name="Ramirez L."/>
            <person name="Pisabarro A.G."/>
            <person name="Kuo A."/>
            <person name="Tritt A."/>
            <person name="Lipzen A."/>
            <person name="He G."/>
            <person name="Yan M."/>
            <person name="Ng V."/>
            <person name="Cullen D."/>
            <person name="Martin F."/>
            <person name="Rosso M.-N."/>
            <person name="Henrissat B."/>
            <person name="Hibbett D."/>
            <person name="Martinez A.T."/>
            <person name="Grigoriev I.V."/>
        </authorList>
    </citation>
    <scope>NUCLEOTIDE SEQUENCE</scope>
    <source>
        <strain evidence="2">AH 40177</strain>
    </source>
</reference>
<dbReference type="OrthoDB" id="2423954at2759"/>
<dbReference type="InterPro" id="IPR012337">
    <property type="entry name" value="RNaseH-like_sf"/>
</dbReference>
<evidence type="ECO:0000313" key="3">
    <source>
        <dbReference type="Proteomes" id="UP000772434"/>
    </source>
</evidence>
<gene>
    <name evidence="2" type="ORF">BDP27DRAFT_1370138</name>
</gene>
<feature type="compositionally biased region" description="Basic and acidic residues" evidence="1">
    <location>
        <begin position="62"/>
        <end position="82"/>
    </location>
</feature>
<accession>A0A9P5PEV5</accession>
<name>A0A9P5PEV5_9AGAR</name>
<feature type="compositionally biased region" description="Basic and acidic residues" evidence="1">
    <location>
        <begin position="91"/>
        <end position="100"/>
    </location>
</feature>
<evidence type="ECO:0000313" key="2">
    <source>
        <dbReference type="EMBL" id="KAF9060875.1"/>
    </source>
</evidence>
<proteinExistence type="predicted"/>
<dbReference type="Proteomes" id="UP000772434">
    <property type="component" value="Unassembled WGS sequence"/>
</dbReference>
<evidence type="ECO:0008006" key="4">
    <source>
        <dbReference type="Google" id="ProtNLM"/>
    </source>
</evidence>
<sequence>MSSNPLWKYFHKGPRQNTSHFTTYCTACVKHFEDTSTEEYEERLRVADDAAQLTIIKERFDTDAKAEAQKQKEEEKDKHTEPRTVSSTKWKLADIADKHNSTPKKQKQSTLKAYNGLDMPFSTNEASAVQAQALHAIVSTKSPETLFEDVEMLKLFGMLRKEAPAVIPSAKVIGGRLLNDAVEKDSYWVFFTRSGAECLTFRTDGWKSIRKDAVNAVCANIDFKTYPIDTLEVTAANKDGDAQCKQFGEMIHRIEQCYACTIIYFVTDADGGSKKGHANLGKKRPYLILPDCWVHQFQLQLGDYFKIYPTGAQIAEDATFLIGWLNNHGKMHSSLLFFSIARISLQLKLELEKVRLENCRYAFWSGLESVVGDIEPVCYGTNINQKDSTRPDQVLLSIAGIYLHFTEHPEPELSGEMVRRIEKRWKGCDQPLFIAALILNPFEGVSAFGPNTGLSGFKANDIIVKLYRCMNDRPENTDSPEVRHEKERQLSKATLQYLSGTGPFADWRENCNKLEQLMGRDLTVVWQAYAGDIGIHELVGFAIMILKIVVNQAGCERVFSLLKILQAAQQNWMKYEKLKKVTKVASGIHAENLALGLLKEQGQRQNHKPDARENLLAVPRYSDLLEGMNDKDGTKHGHALVSTAEGWRTTMPKWVFDAQEAEREELEGELEDDELPINILPLQPSVPSMTRTSRPFSSTLAKLFVSLKVINKEAELMEALAEVEEDERPDDGGIEIDSADEYMG</sequence>
<evidence type="ECO:0000256" key="1">
    <source>
        <dbReference type="SAM" id="MobiDB-lite"/>
    </source>
</evidence>
<protein>
    <recommendedName>
        <fullName evidence="4">DUF659 domain-containing protein</fullName>
    </recommendedName>
</protein>
<dbReference type="AlphaFoldDB" id="A0A9P5PEV5"/>
<dbReference type="SUPFAM" id="SSF53098">
    <property type="entry name" value="Ribonuclease H-like"/>
    <property type="match status" value="1"/>
</dbReference>
<feature type="region of interest" description="Disordered" evidence="1">
    <location>
        <begin position="721"/>
        <end position="744"/>
    </location>
</feature>
<keyword evidence="3" id="KW-1185">Reference proteome</keyword>
<comment type="caution">
    <text evidence="2">The sequence shown here is derived from an EMBL/GenBank/DDBJ whole genome shotgun (WGS) entry which is preliminary data.</text>
</comment>
<organism evidence="2 3">
    <name type="scientific">Rhodocollybia butyracea</name>
    <dbReference type="NCBI Taxonomy" id="206335"/>
    <lineage>
        <taxon>Eukaryota</taxon>
        <taxon>Fungi</taxon>
        <taxon>Dikarya</taxon>
        <taxon>Basidiomycota</taxon>
        <taxon>Agaricomycotina</taxon>
        <taxon>Agaricomycetes</taxon>
        <taxon>Agaricomycetidae</taxon>
        <taxon>Agaricales</taxon>
        <taxon>Marasmiineae</taxon>
        <taxon>Omphalotaceae</taxon>
        <taxon>Rhodocollybia</taxon>
    </lineage>
</organism>